<keyword evidence="2" id="KW-0472">Membrane</keyword>
<keyword evidence="4" id="KW-1185">Reference proteome</keyword>
<proteinExistence type="predicted"/>
<evidence type="ECO:0000313" key="5">
    <source>
        <dbReference type="RefSeq" id="XP_033156489.1"/>
    </source>
</evidence>
<feature type="transmembrane region" description="Helical" evidence="2">
    <location>
        <begin position="415"/>
        <end position="431"/>
    </location>
</feature>
<keyword evidence="2" id="KW-0812">Transmembrane</keyword>
<feature type="region of interest" description="Disordered" evidence="1">
    <location>
        <begin position="42"/>
        <end position="191"/>
    </location>
</feature>
<accession>A0A6P8JV98</accession>
<dbReference type="SMART" id="SM00540">
    <property type="entry name" value="LEM"/>
    <property type="match status" value="1"/>
</dbReference>
<dbReference type="GeneID" id="117138469"/>
<evidence type="ECO:0000256" key="1">
    <source>
        <dbReference type="SAM" id="MobiDB-lite"/>
    </source>
</evidence>
<keyword evidence="2" id="KW-1133">Transmembrane helix</keyword>
<dbReference type="Pfam" id="PF03020">
    <property type="entry name" value="LEM"/>
    <property type="match status" value="1"/>
</dbReference>
<feature type="compositionally biased region" description="Low complexity" evidence="1">
    <location>
        <begin position="145"/>
        <end position="164"/>
    </location>
</feature>
<name>A0A6P8JV98_DROMA</name>
<feature type="compositionally biased region" description="Basic and acidic residues" evidence="1">
    <location>
        <begin position="165"/>
        <end position="191"/>
    </location>
</feature>
<organism evidence="4 5">
    <name type="scientific">Drosophila mauritiana</name>
    <name type="common">Fruit fly</name>
    <dbReference type="NCBI Taxonomy" id="7226"/>
    <lineage>
        <taxon>Eukaryota</taxon>
        <taxon>Metazoa</taxon>
        <taxon>Ecdysozoa</taxon>
        <taxon>Arthropoda</taxon>
        <taxon>Hexapoda</taxon>
        <taxon>Insecta</taxon>
        <taxon>Pterygota</taxon>
        <taxon>Neoptera</taxon>
        <taxon>Endopterygota</taxon>
        <taxon>Diptera</taxon>
        <taxon>Brachycera</taxon>
        <taxon>Muscomorpha</taxon>
        <taxon>Ephydroidea</taxon>
        <taxon>Drosophilidae</taxon>
        <taxon>Drosophila</taxon>
        <taxon>Sophophora</taxon>
    </lineage>
</organism>
<dbReference type="RefSeq" id="XP_033156489.1">
    <property type="nucleotide sequence ID" value="XM_033300598.1"/>
</dbReference>
<feature type="compositionally biased region" description="Basic and acidic residues" evidence="1">
    <location>
        <begin position="103"/>
        <end position="136"/>
    </location>
</feature>
<dbReference type="PROSITE" id="PS50954">
    <property type="entry name" value="LEM"/>
    <property type="match status" value="1"/>
</dbReference>
<reference evidence="5" key="1">
    <citation type="submission" date="2025-08" db="UniProtKB">
        <authorList>
            <consortium name="RefSeq"/>
        </authorList>
    </citation>
    <scope>IDENTIFICATION</scope>
    <source>
        <strain evidence="5">Mau12</strain>
        <tissue evidence="5">Whole Body</tissue>
    </source>
</reference>
<feature type="compositionally biased region" description="Low complexity" evidence="1">
    <location>
        <begin position="65"/>
        <end position="80"/>
    </location>
</feature>
<gene>
    <name evidence="5" type="primary">LOC117138469</name>
</gene>
<dbReference type="InterPro" id="IPR011015">
    <property type="entry name" value="LEM/LEM-like_dom_sf"/>
</dbReference>
<evidence type="ECO:0000313" key="4">
    <source>
        <dbReference type="Proteomes" id="UP000515162"/>
    </source>
</evidence>
<evidence type="ECO:0000259" key="3">
    <source>
        <dbReference type="PROSITE" id="PS50954"/>
    </source>
</evidence>
<feature type="region of interest" description="Disordered" evidence="1">
    <location>
        <begin position="363"/>
        <end position="390"/>
    </location>
</feature>
<dbReference type="InterPro" id="IPR003887">
    <property type="entry name" value="LEM_dom"/>
</dbReference>
<sequence length="432" mass="47556">MADVDDFDSLSNAELRAKMLAQGLPNIPVTDSSRKVLVKRLRASIGGQASPAASPKKTNRRETLAPATTAPSAPAASSTPVDKLDGNKVAPATKARRTITAAEAKEPVRRLPEEAVRRRPEEAVRRRPEEGQRIWPEEPIAGRKPTTAAAAQPVQTRRTSTSSGSERKVVESLRKPETIVEEPASSKRADREEKYLKVNSLIVLESDEEEDEQLVQAADLVEQEHAARQKTTKLASGGTTSYEYKSKVVEPPRRQVYEATAAPVLPPSVPSARAQATSSTRPYDYASNPAPGRYSSFVRTAAQGYVTAEAPPVASYSSNYNRTYANELSDDNDSKEDQYESTFARNLARLRAERIGDRISPYSRRTMASGNAGSGSLGYEPRARRSLRPNDNSVSEAFNRWCNSLEQKYHIKSKLFIVLVVLLLIGVYCIFY</sequence>
<protein>
    <submittedName>
        <fullName evidence="5">Otefin</fullName>
    </submittedName>
</protein>
<feature type="domain" description="LEM" evidence="3">
    <location>
        <begin position="4"/>
        <end position="48"/>
    </location>
</feature>
<feature type="region of interest" description="Disordered" evidence="1">
    <location>
        <begin position="268"/>
        <end position="287"/>
    </location>
</feature>
<dbReference type="CDD" id="cd12934">
    <property type="entry name" value="LEM"/>
    <property type="match status" value="1"/>
</dbReference>
<dbReference type="Gene3D" id="1.10.720.40">
    <property type="match status" value="1"/>
</dbReference>
<dbReference type="AlphaFoldDB" id="A0A6P8JV98"/>
<dbReference type="Proteomes" id="UP000515162">
    <property type="component" value="Chromosome 2R"/>
</dbReference>
<dbReference type="SUPFAM" id="SSF63451">
    <property type="entry name" value="LEM domain"/>
    <property type="match status" value="1"/>
</dbReference>
<evidence type="ECO:0000256" key="2">
    <source>
        <dbReference type="SAM" id="Phobius"/>
    </source>
</evidence>